<dbReference type="OrthoDB" id="1318747at2759"/>
<reference evidence="1 2" key="1">
    <citation type="submission" date="2020-09" db="EMBL/GenBank/DDBJ databases">
        <title>De no assembly of potato wild relative species, Solanum commersonii.</title>
        <authorList>
            <person name="Cho K."/>
        </authorList>
    </citation>
    <scope>NUCLEOTIDE SEQUENCE [LARGE SCALE GENOMIC DNA]</scope>
    <source>
        <strain evidence="1">LZ3.2</strain>
        <tissue evidence="1">Leaf</tissue>
    </source>
</reference>
<dbReference type="AlphaFoldDB" id="A0A9J5WWH7"/>
<keyword evidence="2" id="KW-1185">Reference proteome</keyword>
<comment type="caution">
    <text evidence="1">The sequence shown here is derived from an EMBL/GenBank/DDBJ whole genome shotgun (WGS) entry which is preliminary data.</text>
</comment>
<protein>
    <submittedName>
        <fullName evidence="1">Uncharacterized protein</fullName>
    </submittedName>
</protein>
<accession>A0A9J5WWH7</accession>
<evidence type="ECO:0000313" key="1">
    <source>
        <dbReference type="EMBL" id="KAG5580138.1"/>
    </source>
</evidence>
<evidence type="ECO:0000313" key="2">
    <source>
        <dbReference type="Proteomes" id="UP000824120"/>
    </source>
</evidence>
<proteinExistence type="predicted"/>
<sequence>MMSEWLFDGDLPEGKVTKSNILATLEEWLVQSLASLKGFIQLPFSEDECKSPDPILNKFNPVFHQTYDIVEPINASQREYVKNDEDIPLSWTRKGVRGAHTLKQPLLTLKEVVLILKPKVLNDLGPMKLSLRITRANKKSPAKKARVKTKVASKPEPVWGLVYLQKPKEKEKVLTKEERIAVLKKQKVLNGRVFDLDILTEPGMFSLFDFVAWQRWEHMFECPVPFLHES</sequence>
<dbReference type="EMBL" id="JACXVP010000010">
    <property type="protein sequence ID" value="KAG5580138.1"/>
    <property type="molecule type" value="Genomic_DNA"/>
</dbReference>
<organism evidence="1 2">
    <name type="scientific">Solanum commersonii</name>
    <name type="common">Commerson's wild potato</name>
    <name type="synonym">Commerson's nightshade</name>
    <dbReference type="NCBI Taxonomy" id="4109"/>
    <lineage>
        <taxon>Eukaryota</taxon>
        <taxon>Viridiplantae</taxon>
        <taxon>Streptophyta</taxon>
        <taxon>Embryophyta</taxon>
        <taxon>Tracheophyta</taxon>
        <taxon>Spermatophyta</taxon>
        <taxon>Magnoliopsida</taxon>
        <taxon>eudicotyledons</taxon>
        <taxon>Gunneridae</taxon>
        <taxon>Pentapetalae</taxon>
        <taxon>asterids</taxon>
        <taxon>lamiids</taxon>
        <taxon>Solanales</taxon>
        <taxon>Solanaceae</taxon>
        <taxon>Solanoideae</taxon>
        <taxon>Solaneae</taxon>
        <taxon>Solanum</taxon>
    </lineage>
</organism>
<name>A0A9J5WWH7_SOLCO</name>
<gene>
    <name evidence="1" type="ORF">H5410_050765</name>
</gene>
<dbReference type="Proteomes" id="UP000824120">
    <property type="component" value="Chromosome 10"/>
</dbReference>